<sequence>MEIKEKKIENGIGKYEMSENNELQSKRRKERKKERRVKESKKKLKREFWKERTKNEEINYEEFRQEFRKLDIFERSKNSEYSQEAPINNKAINMSDFEGNWNICTKL</sequence>
<feature type="compositionally biased region" description="Basic residues" evidence="1">
    <location>
        <begin position="26"/>
        <end position="42"/>
    </location>
</feature>
<proteinExistence type="predicted"/>
<feature type="region of interest" description="Disordered" evidence="1">
    <location>
        <begin position="1"/>
        <end position="42"/>
    </location>
</feature>
<protein>
    <submittedName>
        <fullName evidence="2">Uncharacterized protein</fullName>
    </submittedName>
</protein>
<evidence type="ECO:0000256" key="1">
    <source>
        <dbReference type="SAM" id="MobiDB-lite"/>
    </source>
</evidence>
<organism evidence="2">
    <name type="scientific">Octopus bimaculoides</name>
    <name type="common">California two-spotted octopus</name>
    <dbReference type="NCBI Taxonomy" id="37653"/>
    <lineage>
        <taxon>Eukaryota</taxon>
        <taxon>Metazoa</taxon>
        <taxon>Spiralia</taxon>
        <taxon>Lophotrochozoa</taxon>
        <taxon>Mollusca</taxon>
        <taxon>Cephalopoda</taxon>
        <taxon>Coleoidea</taxon>
        <taxon>Octopodiformes</taxon>
        <taxon>Octopoda</taxon>
        <taxon>Incirrata</taxon>
        <taxon>Octopodidae</taxon>
        <taxon>Octopus</taxon>
    </lineage>
</organism>
<gene>
    <name evidence="2" type="ORF">OCBIM_22025466mg</name>
</gene>
<reference evidence="2" key="1">
    <citation type="submission" date="2015-07" db="EMBL/GenBank/DDBJ databases">
        <title>MeaNS - Measles Nucleotide Surveillance Program.</title>
        <authorList>
            <person name="Tran T."/>
            <person name="Druce J."/>
        </authorList>
    </citation>
    <scope>NUCLEOTIDE SEQUENCE</scope>
    <source>
        <strain evidence="2">UCB-OBI-ISO-001</strain>
        <tissue evidence="2">Gonad</tissue>
    </source>
</reference>
<dbReference type="AlphaFoldDB" id="A0A0L8GZP1"/>
<accession>A0A0L8GZP1</accession>
<name>A0A0L8GZP1_OCTBM</name>
<evidence type="ECO:0000313" key="2">
    <source>
        <dbReference type="EMBL" id="KOF82299.1"/>
    </source>
</evidence>
<dbReference type="EMBL" id="KQ419808">
    <property type="protein sequence ID" value="KOF82299.1"/>
    <property type="molecule type" value="Genomic_DNA"/>
</dbReference>